<keyword evidence="2" id="KW-0812">Transmembrane</keyword>
<evidence type="ECO:0000256" key="2">
    <source>
        <dbReference type="SAM" id="Phobius"/>
    </source>
</evidence>
<evidence type="ECO:0000259" key="3">
    <source>
        <dbReference type="Pfam" id="PF13731"/>
    </source>
</evidence>
<protein>
    <recommendedName>
        <fullName evidence="3">WxL domain-containing protein</fullName>
    </recommendedName>
</protein>
<reference evidence="4 5" key="1">
    <citation type="submission" date="2018-09" db="EMBL/GenBank/DDBJ databases">
        <title>Novel species of Cryobacterium.</title>
        <authorList>
            <person name="Liu Q."/>
            <person name="Xin Y.-H."/>
        </authorList>
    </citation>
    <scope>NUCLEOTIDE SEQUENCE [LARGE SCALE GENOMIC DNA]</scope>
    <source>
        <strain evidence="4 5">Hh39</strain>
    </source>
</reference>
<dbReference type="AlphaFoldDB" id="A0A3A5M9W0"/>
<dbReference type="InterPro" id="IPR027994">
    <property type="entry name" value="WxL_dom"/>
</dbReference>
<accession>A0A3A5M9W0</accession>
<dbReference type="Proteomes" id="UP000272015">
    <property type="component" value="Unassembled WGS sequence"/>
</dbReference>
<feature type="transmembrane region" description="Helical" evidence="2">
    <location>
        <begin position="32"/>
        <end position="54"/>
    </location>
</feature>
<keyword evidence="5" id="KW-1185">Reference proteome</keyword>
<keyword evidence="2" id="KW-1133">Transmembrane helix</keyword>
<proteinExistence type="predicted"/>
<keyword evidence="2" id="KW-0472">Membrane</keyword>
<gene>
    <name evidence="4" type="ORF">D6T64_17465</name>
</gene>
<sequence>MTLVAGNHPDKHGREISGTQGQKGKMSNWRRALSALVVVSFGTLVGSVAGSALVTPSAAAATDSTDTISVAISGGPLTAVVTAPQAMSPVSLDGLTAQNSVGSASEWTITNARGSGAAWSLSASATDFVSAAGTTDTDARTLPAASLTITPGTVTAFNGGVADAAPTTAPVTMSHEAQALVWSPKLGKGAYALTPTFNLTVPANAYRSNFSADRETSPQNPYVSVLTFTIS</sequence>
<organism evidence="4 5">
    <name type="scientific">Cryobacterium melibiosiphilum</name>
    <dbReference type="NCBI Taxonomy" id="995039"/>
    <lineage>
        <taxon>Bacteria</taxon>
        <taxon>Bacillati</taxon>
        <taxon>Actinomycetota</taxon>
        <taxon>Actinomycetes</taxon>
        <taxon>Micrococcales</taxon>
        <taxon>Microbacteriaceae</taxon>
        <taxon>Cryobacterium</taxon>
    </lineage>
</organism>
<dbReference type="Pfam" id="PF13731">
    <property type="entry name" value="WxL"/>
    <property type="match status" value="1"/>
</dbReference>
<evidence type="ECO:0000313" key="4">
    <source>
        <dbReference type="EMBL" id="RJT86917.1"/>
    </source>
</evidence>
<name>A0A3A5M9W0_9MICO</name>
<dbReference type="EMBL" id="QZVS01000093">
    <property type="protein sequence ID" value="RJT86917.1"/>
    <property type="molecule type" value="Genomic_DNA"/>
</dbReference>
<comment type="caution">
    <text evidence="4">The sequence shown here is derived from an EMBL/GenBank/DDBJ whole genome shotgun (WGS) entry which is preliminary data.</text>
</comment>
<feature type="domain" description="WxL" evidence="3">
    <location>
        <begin position="108"/>
        <end position="190"/>
    </location>
</feature>
<feature type="region of interest" description="Disordered" evidence="1">
    <location>
        <begin position="1"/>
        <end position="24"/>
    </location>
</feature>
<evidence type="ECO:0000313" key="5">
    <source>
        <dbReference type="Proteomes" id="UP000272015"/>
    </source>
</evidence>
<evidence type="ECO:0000256" key="1">
    <source>
        <dbReference type="SAM" id="MobiDB-lite"/>
    </source>
</evidence>